<dbReference type="Proteomes" id="UP000199073">
    <property type="component" value="Unassembled WGS sequence"/>
</dbReference>
<dbReference type="RefSeq" id="WP_092226414.1">
    <property type="nucleotide sequence ID" value="NZ_FNJI01000101.1"/>
</dbReference>
<proteinExistence type="predicted"/>
<name>A0A1H0W5S6_9BACT</name>
<gene>
    <name evidence="1" type="ORF">SAMN05660330_04423</name>
    <name evidence="2" type="ORF">SAMN05660330_04427</name>
</gene>
<dbReference type="EMBL" id="FNJI01000102">
    <property type="protein sequence ID" value="SDP85938.1"/>
    <property type="molecule type" value="Genomic_DNA"/>
</dbReference>
<sequence length="88" mass="10433">MNWKPQQEAKWLEVEIDGKVIGILEVHPEKPKQIEEENRLKDLKGIVLRPASFESMVRWNAKTMLTKRMINTMRRLYLKSRKKIEAAS</sequence>
<dbReference type="EMBL" id="FNJI01000101">
    <property type="protein sequence ID" value="SDP85849.1"/>
    <property type="molecule type" value="Genomic_DNA"/>
</dbReference>
<evidence type="ECO:0000313" key="1">
    <source>
        <dbReference type="EMBL" id="SDP85849.1"/>
    </source>
</evidence>
<accession>A0A1H0W5S6</accession>
<evidence type="ECO:0000313" key="3">
    <source>
        <dbReference type="Proteomes" id="UP000199073"/>
    </source>
</evidence>
<dbReference type="STRING" id="91360.SAMN05660330_04423"/>
<dbReference type="OrthoDB" id="9944675at2"/>
<reference evidence="2 3" key="1">
    <citation type="submission" date="2016-10" db="EMBL/GenBank/DDBJ databases">
        <authorList>
            <person name="de Groot N.N."/>
        </authorList>
    </citation>
    <scope>NUCLEOTIDE SEQUENCE [LARGE SCALE GENOMIC DNA]</scope>
    <source>
        <strain evidence="2 3">DSM 12130</strain>
    </source>
</reference>
<protein>
    <submittedName>
        <fullName evidence="2">Uncharacterized protein</fullName>
    </submittedName>
</protein>
<keyword evidence="3" id="KW-1185">Reference proteome</keyword>
<organism evidence="2 3">
    <name type="scientific">Desulforhopalus singaporensis</name>
    <dbReference type="NCBI Taxonomy" id="91360"/>
    <lineage>
        <taxon>Bacteria</taxon>
        <taxon>Pseudomonadati</taxon>
        <taxon>Thermodesulfobacteriota</taxon>
        <taxon>Desulfobulbia</taxon>
        <taxon>Desulfobulbales</taxon>
        <taxon>Desulfocapsaceae</taxon>
        <taxon>Desulforhopalus</taxon>
    </lineage>
</organism>
<dbReference type="AlphaFoldDB" id="A0A1H0W5S6"/>
<evidence type="ECO:0000313" key="2">
    <source>
        <dbReference type="EMBL" id="SDP85938.1"/>
    </source>
</evidence>